<comment type="similarity">
    <text evidence="5">Belongs to the SAT4 family.</text>
</comment>
<dbReference type="PANTHER" id="PTHR33048">
    <property type="entry name" value="PTH11-LIKE INTEGRAL MEMBRANE PROTEIN (AFU_ORTHOLOGUE AFUA_5G11245)"/>
    <property type="match status" value="1"/>
</dbReference>
<dbReference type="InterPro" id="IPR052337">
    <property type="entry name" value="SAT4-like"/>
</dbReference>
<comment type="subcellular location">
    <subcellularLocation>
        <location evidence="1">Membrane</location>
        <topology evidence="1">Multi-pass membrane protein</topology>
    </subcellularLocation>
</comment>
<evidence type="ECO:0000313" key="8">
    <source>
        <dbReference type="EMBL" id="KKA22493.1"/>
    </source>
</evidence>
<feature type="domain" description="Rhodopsin" evidence="7">
    <location>
        <begin position="153"/>
        <end position="217"/>
    </location>
</feature>
<keyword evidence="3 6" id="KW-1133">Transmembrane helix</keyword>
<evidence type="ECO:0000256" key="1">
    <source>
        <dbReference type="ARBA" id="ARBA00004141"/>
    </source>
</evidence>
<organism evidence="8 9">
    <name type="scientific">Rasamsonia emersonii (strain ATCC 16479 / CBS 393.64 / IMI 116815)</name>
    <dbReference type="NCBI Taxonomy" id="1408163"/>
    <lineage>
        <taxon>Eukaryota</taxon>
        <taxon>Fungi</taxon>
        <taxon>Dikarya</taxon>
        <taxon>Ascomycota</taxon>
        <taxon>Pezizomycotina</taxon>
        <taxon>Eurotiomycetes</taxon>
        <taxon>Eurotiomycetidae</taxon>
        <taxon>Eurotiales</taxon>
        <taxon>Trichocomaceae</taxon>
        <taxon>Rasamsonia</taxon>
    </lineage>
</organism>
<dbReference type="InterPro" id="IPR049326">
    <property type="entry name" value="Rhodopsin_dom_fungi"/>
</dbReference>
<keyword evidence="4 6" id="KW-0472">Membrane</keyword>
<dbReference type="OrthoDB" id="444631at2759"/>
<evidence type="ECO:0000256" key="4">
    <source>
        <dbReference type="ARBA" id="ARBA00023136"/>
    </source>
</evidence>
<evidence type="ECO:0000256" key="2">
    <source>
        <dbReference type="ARBA" id="ARBA00022692"/>
    </source>
</evidence>
<evidence type="ECO:0000256" key="3">
    <source>
        <dbReference type="ARBA" id="ARBA00022989"/>
    </source>
</evidence>
<reference evidence="8 9" key="1">
    <citation type="submission" date="2015-04" db="EMBL/GenBank/DDBJ databases">
        <authorList>
            <person name="Heijne W.H."/>
            <person name="Fedorova N.D."/>
            <person name="Nierman W.C."/>
            <person name="Vollebregt A.W."/>
            <person name="Zhao Z."/>
            <person name="Wu L."/>
            <person name="Kumar M."/>
            <person name="Stam H."/>
            <person name="van den Berg M.A."/>
            <person name="Pel H.J."/>
        </authorList>
    </citation>
    <scope>NUCLEOTIDE SEQUENCE [LARGE SCALE GENOMIC DNA]</scope>
    <source>
        <strain evidence="8 9">CBS 393.64</strain>
    </source>
</reference>
<protein>
    <recommendedName>
        <fullName evidence="7">Rhodopsin domain-containing protein</fullName>
    </recommendedName>
</protein>
<dbReference type="GO" id="GO:0016020">
    <property type="term" value="C:membrane"/>
    <property type="evidence" value="ECO:0007669"/>
    <property type="project" value="UniProtKB-SubCell"/>
</dbReference>
<evidence type="ECO:0000256" key="6">
    <source>
        <dbReference type="SAM" id="Phobius"/>
    </source>
</evidence>
<dbReference type="Proteomes" id="UP000053958">
    <property type="component" value="Unassembled WGS sequence"/>
</dbReference>
<evidence type="ECO:0000259" key="7">
    <source>
        <dbReference type="Pfam" id="PF20684"/>
    </source>
</evidence>
<dbReference type="EMBL" id="LASV01000141">
    <property type="protein sequence ID" value="KKA22493.1"/>
    <property type="molecule type" value="Genomic_DNA"/>
</dbReference>
<feature type="transmembrane region" description="Helical" evidence="6">
    <location>
        <begin position="100"/>
        <end position="121"/>
    </location>
</feature>
<proteinExistence type="inferred from homology"/>
<evidence type="ECO:0000313" key="9">
    <source>
        <dbReference type="Proteomes" id="UP000053958"/>
    </source>
</evidence>
<feature type="transmembrane region" description="Helical" evidence="6">
    <location>
        <begin position="142"/>
        <end position="172"/>
    </location>
</feature>
<dbReference type="RefSeq" id="XP_013329105.1">
    <property type="nucleotide sequence ID" value="XM_013473651.1"/>
</dbReference>
<feature type="transmembrane region" description="Helical" evidence="6">
    <location>
        <begin position="56"/>
        <end position="80"/>
    </location>
</feature>
<dbReference type="STRING" id="1408163.A0A0F4YXY3"/>
<feature type="domain" description="Rhodopsin" evidence="7">
    <location>
        <begin position="50"/>
        <end position="152"/>
    </location>
</feature>
<dbReference type="AlphaFoldDB" id="A0A0F4YXY3"/>
<dbReference type="PANTHER" id="PTHR33048:SF47">
    <property type="entry name" value="INTEGRAL MEMBRANE PROTEIN-RELATED"/>
    <property type="match status" value="1"/>
</dbReference>
<gene>
    <name evidence="8" type="ORF">T310_3491</name>
</gene>
<dbReference type="Pfam" id="PF20684">
    <property type="entry name" value="Fung_rhodopsin"/>
    <property type="match status" value="2"/>
</dbReference>
<accession>A0A0F4YXY3</accession>
<comment type="caution">
    <text evidence="8">The sequence shown here is derived from an EMBL/GenBank/DDBJ whole genome shotgun (WGS) entry which is preliminary data.</text>
</comment>
<evidence type="ECO:0000256" key="5">
    <source>
        <dbReference type="ARBA" id="ARBA00038359"/>
    </source>
</evidence>
<name>A0A0F4YXY3_RASE3</name>
<keyword evidence="2 6" id="KW-0812">Transmembrane</keyword>
<sequence>MWLKTRRPGESPNSRFLSSHELSIEAPPVFLSWRAQGDKREDLSLVSHLPFQAEDVFILLSWGVFLTVAILYIVVTPVLYRVDDVMSGKSPPYAAIEQDALFIIKIFFANTLLYWLTLWAVKLSLLFLYQRLFKGLQNQMRWWWAVLIFTIVKLSVGAVFSIGIICIIMSIVRVVQVGSKAKNDSTPSSSWLAFWGMIEAGIAVVISCLPAFAIIYRKTRNSRRQYGSGYTEMPSYGNPQGIPLSTTTISAKHSRSRSFGNSTFHGHDTVTKPGKISVTQTINNIRHAQMQDSYVKGIAT</sequence>
<dbReference type="GeneID" id="25315840"/>
<feature type="transmembrane region" description="Helical" evidence="6">
    <location>
        <begin position="192"/>
        <end position="216"/>
    </location>
</feature>
<keyword evidence="9" id="KW-1185">Reference proteome</keyword>